<dbReference type="Proteomes" id="UP000325313">
    <property type="component" value="Unassembled WGS sequence"/>
</dbReference>
<evidence type="ECO:0000256" key="1">
    <source>
        <dbReference type="SAM" id="MobiDB-lite"/>
    </source>
</evidence>
<organism evidence="3 5">
    <name type="scientific">Puccinia graminis f. sp. tritici</name>
    <dbReference type="NCBI Taxonomy" id="56615"/>
    <lineage>
        <taxon>Eukaryota</taxon>
        <taxon>Fungi</taxon>
        <taxon>Dikarya</taxon>
        <taxon>Basidiomycota</taxon>
        <taxon>Pucciniomycotina</taxon>
        <taxon>Pucciniomycetes</taxon>
        <taxon>Pucciniales</taxon>
        <taxon>Pucciniaceae</taxon>
        <taxon>Puccinia</taxon>
    </lineage>
</organism>
<protein>
    <submittedName>
        <fullName evidence="3">Uncharacterized protein</fullName>
    </submittedName>
</protein>
<dbReference type="AlphaFoldDB" id="A0A5B0RG86"/>
<reference evidence="4 5" key="1">
    <citation type="submission" date="2019-05" db="EMBL/GenBank/DDBJ databases">
        <title>Emergence of the Ug99 lineage of the wheat stem rust pathogen through somatic hybridization.</title>
        <authorList>
            <person name="Li F."/>
            <person name="Upadhyaya N.M."/>
            <person name="Sperschneider J."/>
            <person name="Matny O."/>
            <person name="Nguyen-Phuc H."/>
            <person name="Mago R."/>
            <person name="Raley C."/>
            <person name="Miller M.E."/>
            <person name="Silverstein K.A.T."/>
            <person name="Henningsen E."/>
            <person name="Hirsch C.D."/>
            <person name="Visser B."/>
            <person name="Pretorius Z.A."/>
            <person name="Steffenson B.J."/>
            <person name="Schwessinger B."/>
            <person name="Dodds P.N."/>
            <person name="Figueroa M."/>
        </authorList>
    </citation>
    <scope>NUCLEOTIDE SEQUENCE [LARGE SCALE GENOMIC DNA]</scope>
    <source>
        <strain evidence="2">21-0</strain>
        <strain evidence="3 5">Ug99</strain>
    </source>
</reference>
<dbReference type="EMBL" id="VDEP01000203">
    <property type="protein sequence ID" value="KAA1124901.1"/>
    <property type="molecule type" value="Genomic_DNA"/>
</dbReference>
<proteinExistence type="predicted"/>
<evidence type="ECO:0000313" key="4">
    <source>
        <dbReference type="Proteomes" id="UP000324748"/>
    </source>
</evidence>
<evidence type="ECO:0000313" key="3">
    <source>
        <dbReference type="EMBL" id="KAA1124901.1"/>
    </source>
</evidence>
<keyword evidence="4" id="KW-1185">Reference proteome</keyword>
<gene>
    <name evidence="2" type="ORF">PGT21_050132</name>
    <name evidence="3" type="ORF">PGTUg99_050224</name>
</gene>
<feature type="compositionally biased region" description="Basic and acidic residues" evidence="1">
    <location>
        <begin position="514"/>
        <end position="523"/>
    </location>
</feature>
<dbReference type="OrthoDB" id="2506702at2759"/>
<evidence type="ECO:0000313" key="5">
    <source>
        <dbReference type="Proteomes" id="UP000325313"/>
    </source>
</evidence>
<comment type="caution">
    <text evidence="3">The sequence shown here is derived from an EMBL/GenBank/DDBJ whole genome shotgun (WGS) entry which is preliminary data.</text>
</comment>
<feature type="compositionally biased region" description="Pro residues" evidence="1">
    <location>
        <begin position="539"/>
        <end position="555"/>
    </location>
</feature>
<dbReference type="EMBL" id="VSWC01000029">
    <property type="protein sequence ID" value="KAA1107321.1"/>
    <property type="molecule type" value="Genomic_DNA"/>
</dbReference>
<accession>A0A5B0RG86</accession>
<feature type="region of interest" description="Disordered" evidence="1">
    <location>
        <begin position="500"/>
        <end position="560"/>
    </location>
</feature>
<dbReference type="Proteomes" id="UP000324748">
    <property type="component" value="Unassembled WGS sequence"/>
</dbReference>
<sequence>MSDNSSPIISSRMAFPVPSNTLNFSHHATHPLISPFNSPRPNFFIDDPARRSLPPLTPPPADFVPRPIPLASPSPNPSPLPNVHSSRPDAGVSAMLSGLQFDGLDRDHTILAHSQAIAVLESQSRRYEEGIRKNEASLKELNQLLVFVQDVTNLKSNTVKEFSSIHGQLDSFSGLTNLRLSSLESRPIGSSDKFFMEPPFYTHLSFSGDVTETRRFCSAIRDAFSRLIHHFANERDRIVWIAGYFCTPSGNLGDPCPSYSWWRGLLTRNAHSQDLPTKTSSALDPFVLPELADSVAFLALVEDTFSSHTEDEDARKALLSLRQGTKSITDFNIQFNTLLYSVDLSEASKCEHYEAAINPKIIHLGINRGWWSDLTTLEEKQQCAVRLAKDVSHVNQINQRNFSVPPPRVEYRTVVAAPVPVPAKSSSPVVPMDIDSMLAEVGFTYPLWRTECTKRSICIRCAEPFDEAHHKAGGCTKHHSKWLEKEALLPIWKSWGGALREDRHSGDSALTRSRYSDKKRESVSEVSDGPASKKRLQSAPPPSDSLPSFLPPRPGPSGVHVDAISAEPMTVSEILFHRQICEADYEEFGRQE</sequence>
<evidence type="ECO:0000313" key="2">
    <source>
        <dbReference type="EMBL" id="KAA1107321.1"/>
    </source>
</evidence>
<name>A0A5B0RG86_PUCGR</name>